<dbReference type="EMBL" id="JAAHBU010000187">
    <property type="protein sequence ID" value="NER64855.1"/>
    <property type="molecule type" value="Genomic_DNA"/>
</dbReference>
<dbReference type="Proteomes" id="UP000482634">
    <property type="component" value="Unassembled WGS sequence"/>
</dbReference>
<keyword evidence="5" id="KW-1185">Reference proteome</keyword>
<reference evidence="4 5" key="1">
    <citation type="submission" date="2020-02" db="EMBL/GenBank/DDBJ databases">
        <title>Broccoli isolated Pseudomonas sp.</title>
        <authorList>
            <person name="Fujikawa T."/>
            <person name="Sawada H."/>
        </authorList>
    </citation>
    <scope>NUCLEOTIDE SEQUENCE [LARGE SCALE GENOMIC DNA]</scope>
    <source>
        <strain evidence="3 5">MAFF212427</strain>
        <strain evidence="2 4">MAFF212428</strain>
    </source>
</reference>
<sequence length="383" mass="40618">MPRIVAVLSVLLCLSGCTEYKWGHDWTVDRPGGWQDHSDPSLRFGALLGATCNASPLSLKVETVAESTYQSVFFVPLFYHWSGGDYPVVITLSHPDLKACTSPAQNPLVVRLDGKPVPTLGLMKAAQQGGRCIMAFDDTRPSGSELSIEINPAILPCAIAPVALKKDRYFCIRNMRWGGLAQLQAVAGGNAGEGTPQPIAHILAQLWMPGAVVAVPVADHARAQGIEVGGIVADEVAVEVRGEGGQVGFAHLKQLHHVFAAKLQHEGHHPGLLDRDDPLQVLLAHMAVGMTREQAGMQQALGRGQWRVAAGRQVQAIRDDQRFAAQGDGDALLGIGQVQGARQGLDLGRQGAGERAGDRGGVVEHGSGLLFGERGDPIAGNLL</sequence>
<evidence type="ECO:0000313" key="3">
    <source>
        <dbReference type="EMBL" id="NER64855.1"/>
    </source>
</evidence>
<protein>
    <submittedName>
        <fullName evidence="3">Uncharacterized protein</fullName>
    </submittedName>
</protein>
<dbReference type="EMBL" id="JAAHBV010000298">
    <property type="protein sequence ID" value="NER60849.1"/>
    <property type="molecule type" value="Genomic_DNA"/>
</dbReference>
<name>A0A6B3NNW3_9PSED</name>
<proteinExistence type="predicted"/>
<evidence type="ECO:0000313" key="4">
    <source>
        <dbReference type="Proteomes" id="UP000480410"/>
    </source>
</evidence>
<evidence type="ECO:0000313" key="2">
    <source>
        <dbReference type="EMBL" id="NER60849.1"/>
    </source>
</evidence>
<feature type="region of interest" description="Disordered" evidence="1">
    <location>
        <begin position="348"/>
        <end position="368"/>
    </location>
</feature>
<dbReference type="RefSeq" id="WP_163946103.1">
    <property type="nucleotide sequence ID" value="NZ_JAAHBU010000187.1"/>
</dbReference>
<gene>
    <name evidence="2" type="ORF">G3435_14405</name>
    <name evidence="3" type="ORF">G3436_14475</name>
</gene>
<evidence type="ECO:0000313" key="5">
    <source>
        <dbReference type="Proteomes" id="UP000482634"/>
    </source>
</evidence>
<organism evidence="3 5">
    <name type="scientific">Pseudomonas brassicae</name>
    <dbReference type="NCBI Taxonomy" id="2708063"/>
    <lineage>
        <taxon>Bacteria</taxon>
        <taxon>Pseudomonadati</taxon>
        <taxon>Pseudomonadota</taxon>
        <taxon>Gammaproteobacteria</taxon>
        <taxon>Pseudomonadales</taxon>
        <taxon>Pseudomonadaceae</taxon>
        <taxon>Pseudomonas</taxon>
    </lineage>
</organism>
<comment type="caution">
    <text evidence="3">The sequence shown here is derived from an EMBL/GenBank/DDBJ whole genome shotgun (WGS) entry which is preliminary data.</text>
</comment>
<dbReference type="AlphaFoldDB" id="A0A6B3NNW3"/>
<dbReference type="Proteomes" id="UP000480410">
    <property type="component" value="Unassembled WGS sequence"/>
</dbReference>
<accession>A0A6B3NNW3</accession>
<evidence type="ECO:0000256" key="1">
    <source>
        <dbReference type="SAM" id="MobiDB-lite"/>
    </source>
</evidence>
<accession>A0A6M0CZ92</accession>